<dbReference type="EMBL" id="CP019630">
    <property type="protein sequence ID" value="AQQ02397.1"/>
    <property type="molecule type" value="Genomic_DNA"/>
</dbReference>
<sequence length="82" mass="9089">MTRTLAVLLALTSPAMASNERPPSTNETTCLSPAELAQFLRTARLQHEWVAEHVIVRVKAKQGDVLWIRNKAGAYCRSGQEV</sequence>
<keyword evidence="3" id="KW-1185">Reference proteome</keyword>
<evidence type="ECO:0000313" key="2">
    <source>
        <dbReference type="EMBL" id="AQQ02397.1"/>
    </source>
</evidence>
<organism evidence="2 3">
    <name type="scientific">Roseibium algicola</name>
    <dbReference type="NCBI Taxonomy" id="2857014"/>
    <lineage>
        <taxon>Bacteria</taxon>
        <taxon>Pseudomonadati</taxon>
        <taxon>Pseudomonadota</taxon>
        <taxon>Alphaproteobacteria</taxon>
        <taxon>Hyphomicrobiales</taxon>
        <taxon>Stappiaceae</taxon>
        <taxon>Roseibium</taxon>
    </lineage>
</organism>
<evidence type="ECO:0000256" key="1">
    <source>
        <dbReference type="SAM" id="SignalP"/>
    </source>
</evidence>
<reference evidence="2 3" key="1">
    <citation type="submission" date="2017-02" db="EMBL/GenBank/DDBJ databases">
        <authorList>
            <person name="Jeong S."/>
        </authorList>
    </citation>
    <scope>NUCLEOTIDE SEQUENCE [LARGE SCALE GENOMIC DNA]</scope>
    <source>
        <strain evidence="2 3">RMAR6-6</strain>
    </source>
</reference>
<protein>
    <submittedName>
        <fullName evidence="2">Uncharacterized protein</fullName>
    </submittedName>
</protein>
<dbReference type="RefSeq" id="WP_077290183.1">
    <property type="nucleotide sequence ID" value="NZ_CP019630.1"/>
</dbReference>
<accession>A0ABN4WQP9</accession>
<keyword evidence="1" id="KW-0732">Signal</keyword>
<evidence type="ECO:0000313" key="3">
    <source>
        <dbReference type="Proteomes" id="UP000188174"/>
    </source>
</evidence>
<proteinExistence type="predicted"/>
<feature type="signal peptide" evidence="1">
    <location>
        <begin position="1"/>
        <end position="17"/>
    </location>
</feature>
<name>A0ABN4WQP9_9HYPH</name>
<feature type="chain" id="PRO_5045668600" evidence="1">
    <location>
        <begin position="18"/>
        <end position="82"/>
    </location>
</feature>
<gene>
    <name evidence="2" type="ORF">B0E33_01330</name>
</gene>
<dbReference type="Proteomes" id="UP000188174">
    <property type="component" value="Chromosome"/>
</dbReference>